<evidence type="ECO:0000313" key="3">
    <source>
        <dbReference type="Proteomes" id="UP000317650"/>
    </source>
</evidence>
<proteinExistence type="predicted"/>
<organism evidence="2 3">
    <name type="scientific">Musa balbisiana</name>
    <name type="common">Banana</name>
    <dbReference type="NCBI Taxonomy" id="52838"/>
    <lineage>
        <taxon>Eukaryota</taxon>
        <taxon>Viridiplantae</taxon>
        <taxon>Streptophyta</taxon>
        <taxon>Embryophyta</taxon>
        <taxon>Tracheophyta</taxon>
        <taxon>Spermatophyta</taxon>
        <taxon>Magnoliopsida</taxon>
        <taxon>Liliopsida</taxon>
        <taxon>Zingiberales</taxon>
        <taxon>Musaceae</taxon>
        <taxon>Musa</taxon>
    </lineage>
</organism>
<keyword evidence="1" id="KW-0812">Transmembrane</keyword>
<keyword evidence="1" id="KW-1133">Transmembrane helix</keyword>
<accession>A0A4S8I8K2</accession>
<comment type="caution">
    <text evidence="2">The sequence shown here is derived from an EMBL/GenBank/DDBJ whole genome shotgun (WGS) entry which is preliminary data.</text>
</comment>
<evidence type="ECO:0000256" key="1">
    <source>
        <dbReference type="SAM" id="Phobius"/>
    </source>
</evidence>
<dbReference type="AlphaFoldDB" id="A0A4S8I8K2"/>
<keyword evidence="3" id="KW-1185">Reference proteome</keyword>
<name>A0A4S8I8K2_MUSBA</name>
<feature type="transmembrane region" description="Helical" evidence="1">
    <location>
        <begin position="21"/>
        <end position="42"/>
    </location>
</feature>
<dbReference type="EMBL" id="PYDT01000011">
    <property type="protein sequence ID" value="THU44300.1"/>
    <property type="molecule type" value="Genomic_DNA"/>
</dbReference>
<keyword evidence="1" id="KW-0472">Membrane</keyword>
<reference evidence="2 3" key="1">
    <citation type="journal article" date="2019" name="Nat. Plants">
        <title>Genome sequencing of Musa balbisiana reveals subgenome evolution and function divergence in polyploid bananas.</title>
        <authorList>
            <person name="Yao X."/>
        </authorList>
    </citation>
    <scope>NUCLEOTIDE SEQUENCE [LARGE SCALE GENOMIC DNA]</scope>
    <source>
        <strain evidence="3">cv. DH-PKW</strain>
        <tissue evidence="2">Leaves</tissue>
    </source>
</reference>
<evidence type="ECO:0000313" key="2">
    <source>
        <dbReference type="EMBL" id="THU44300.1"/>
    </source>
</evidence>
<gene>
    <name evidence="2" type="ORF">C4D60_Mb02t05960</name>
</gene>
<sequence>MRNGRVKRGRKGRANVLYSTGLHCDCVLSSFLILICFLPLSLPLFQIGIPLTARILDLPRWHWRRQSKGFSSSQDLLRKSIKI</sequence>
<protein>
    <submittedName>
        <fullName evidence="2">Uncharacterized protein</fullName>
    </submittedName>
</protein>
<dbReference type="Proteomes" id="UP000317650">
    <property type="component" value="Chromosome 2"/>
</dbReference>